<feature type="transmembrane region" description="Helical" evidence="9">
    <location>
        <begin position="108"/>
        <end position="134"/>
    </location>
</feature>
<dbReference type="PANTHER" id="PTHR24238:SF69">
    <property type="entry name" value="G-PROTEIN COUPLED RECEPTOR 165"/>
    <property type="match status" value="1"/>
</dbReference>
<evidence type="ECO:0000256" key="8">
    <source>
        <dbReference type="SAM" id="MobiDB-lite"/>
    </source>
</evidence>
<protein>
    <submittedName>
        <fullName evidence="11">Neuropeptide Y receptor type 5</fullName>
    </submittedName>
</protein>
<feature type="transmembrane region" description="Helical" evidence="9">
    <location>
        <begin position="313"/>
        <end position="338"/>
    </location>
</feature>
<feature type="region of interest" description="Disordered" evidence="8">
    <location>
        <begin position="267"/>
        <end position="302"/>
    </location>
</feature>
<dbReference type="InterPro" id="IPR000276">
    <property type="entry name" value="GPCR_Rhodpsn"/>
</dbReference>
<dbReference type="PROSITE" id="PS50262">
    <property type="entry name" value="G_PROTEIN_RECEP_F1_2"/>
    <property type="match status" value="1"/>
</dbReference>
<dbReference type="PANTHER" id="PTHR24238">
    <property type="entry name" value="G-PROTEIN COUPLED RECEPTOR"/>
    <property type="match status" value="1"/>
</dbReference>
<evidence type="ECO:0000256" key="2">
    <source>
        <dbReference type="ARBA" id="ARBA00022692"/>
    </source>
</evidence>
<dbReference type="Pfam" id="PF00001">
    <property type="entry name" value="7tm_1"/>
    <property type="match status" value="1"/>
</dbReference>
<evidence type="ECO:0000256" key="3">
    <source>
        <dbReference type="ARBA" id="ARBA00022989"/>
    </source>
</evidence>
<evidence type="ECO:0000259" key="10">
    <source>
        <dbReference type="PROSITE" id="PS50262"/>
    </source>
</evidence>
<dbReference type="GO" id="GO:0005886">
    <property type="term" value="C:plasma membrane"/>
    <property type="evidence" value="ECO:0007669"/>
    <property type="project" value="TreeGrafter"/>
</dbReference>
<dbReference type="PRINTS" id="PR00237">
    <property type="entry name" value="GPCRRHODOPSN"/>
</dbReference>
<feature type="transmembrane region" description="Helical" evidence="9">
    <location>
        <begin position="350"/>
        <end position="373"/>
    </location>
</feature>
<keyword evidence="6 11" id="KW-0675">Receptor</keyword>
<evidence type="ECO:0000313" key="11">
    <source>
        <dbReference type="EMBL" id="OWF38301.1"/>
    </source>
</evidence>
<dbReference type="SUPFAM" id="SSF81321">
    <property type="entry name" value="Family A G protein-coupled receptor-like"/>
    <property type="match status" value="1"/>
</dbReference>
<feature type="domain" description="G-protein coupled receptors family 1 profile" evidence="10">
    <location>
        <begin position="59"/>
        <end position="370"/>
    </location>
</feature>
<evidence type="ECO:0000256" key="6">
    <source>
        <dbReference type="ARBA" id="ARBA00023170"/>
    </source>
</evidence>
<comment type="caution">
    <text evidence="11">The sequence shown here is derived from an EMBL/GenBank/DDBJ whole genome shotgun (WGS) entry which is preliminary data.</text>
</comment>
<feature type="transmembrane region" description="Helical" evidence="9">
    <location>
        <begin position="78"/>
        <end position="96"/>
    </location>
</feature>
<evidence type="ECO:0000256" key="7">
    <source>
        <dbReference type="ARBA" id="ARBA00023224"/>
    </source>
</evidence>
<dbReference type="InterPro" id="IPR017452">
    <property type="entry name" value="GPCR_Rhodpsn_7TM"/>
</dbReference>
<feature type="transmembrane region" description="Helical" evidence="9">
    <location>
        <begin position="40"/>
        <end position="66"/>
    </location>
</feature>
<keyword evidence="7" id="KW-0807">Transducer</keyword>
<keyword evidence="2 9" id="KW-0812">Transmembrane</keyword>
<accession>A0A210PP92</accession>
<proteinExistence type="predicted"/>
<sequence>MALIDGQETYIGLILKWIHDNNSTEGVDFTQPHVRRSLRYVYPLFMFLHAIVGVFGLVGNIAILVVIGKRGLYKDQTFFFLGNIAFSDLIKCMFVLPVTLSNLLIGNWVFGSFLCFFLPMMQCFPIHSTMLTYLMIAIDRYRLIVTPFKARAPAGLCIIGVWVAAVCLVLPFAVYLRYIDLGSILGDRFDGVGICYVNQERHIEEYIRAMFVTLYAMPLAVIGFLCVKVSAELKSLETVSLSVHFSAPSELCTHSEQSYNSRIRWADPDTESSRCDTDVPSSESRSPKDYADGTTQDSDDDIDLVKEKRTQNYLITMVTLFAMCWCPLNILILVQFFVHENGNNTGHFDITYTTFTVFGFLSTCINPVLFASWRMSSSTKDRLRGYFRFSSRSRTGSQV</sequence>
<feature type="compositionally biased region" description="Basic and acidic residues" evidence="8">
    <location>
        <begin position="267"/>
        <end position="277"/>
    </location>
</feature>
<evidence type="ECO:0000256" key="4">
    <source>
        <dbReference type="ARBA" id="ARBA00023040"/>
    </source>
</evidence>
<evidence type="ECO:0000256" key="1">
    <source>
        <dbReference type="ARBA" id="ARBA00004141"/>
    </source>
</evidence>
<keyword evidence="3 9" id="KW-1133">Transmembrane helix</keyword>
<evidence type="ECO:0000313" key="12">
    <source>
        <dbReference type="Proteomes" id="UP000242188"/>
    </source>
</evidence>
<gene>
    <name evidence="11" type="ORF">KP79_PYT17227</name>
</gene>
<feature type="transmembrane region" description="Helical" evidence="9">
    <location>
        <begin position="154"/>
        <end position="176"/>
    </location>
</feature>
<keyword evidence="5 9" id="KW-0472">Membrane</keyword>
<name>A0A210PP92_MIZYE</name>
<comment type="subcellular location">
    <subcellularLocation>
        <location evidence="1">Membrane</location>
        <topology evidence="1">Multi-pass membrane protein</topology>
    </subcellularLocation>
</comment>
<dbReference type="GO" id="GO:0008188">
    <property type="term" value="F:neuropeptide receptor activity"/>
    <property type="evidence" value="ECO:0007669"/>
    <property type="project" value="TreeGrafter"/>
</dbReference>
<organism evidence="11 12">
    <name type="scientific">Mizuhopecten yessoensis</name>
    <name type="common">Japanese scallop</name>
    <name type="synonym">Patinopecten yessoensis</name>
    <dbReference type="NCBI Taxonomy" id="6573"/>
    <lineage>
        <taxon>Eukaryota</taxon>
        <taxon>Metazoa</taxon>
        <taxon>Spiralia</taxon>
        <taxon>Lophotrochozoa</taxon>
        <taxon>Mollusca</taxon>
        <taxon>Bivalvia</taxon>
        <taxon>Autobranchia</taxon>
        <taxon>Pteriomorphia</taxon>
        <taxon>Pectinida</taxon>
        <taxon>Pectinoidea</taxon>
        <taxon>Pectinidae</taxon>
        <taxon>Mizuhopecten</taxon>
    </lineage>
</organism>
<keyword evidence="12" id="KW-1185">Reference proteome</keyword>
<dbReference type="Gene3D" id="1.20.1070.10">
    <property type="entry name" value="Rhodopsin 7-helix transmembrane proteins"/>
    <property type="match status" value="1"/>
</dbReference>
<reference evidence="11 12" key="1">
    <citation type="journal article" date="2017" name="Nat. Ecol. Evol.">
        <title>Scallop genome provides insights into evolution of bilaterian karyotype and development.</title>
        <authorList>
            <person name="Wang S."/>
            <person name="Zhang J."/>
            <person name="Jiao W."/>
            <person name="Li J."/>
            <person name="Xun X."/>
            <person name="Sun Y."/>
            <person name="Guo X."/>
            <person name="Huan P."/>
            <person name="Dong B."/>
            <person name="Zhang L."/>
            <person name="Hu X."/>
            <person name="Sun X."/>
            <person name="Wang J."/>
            <person name="Zhao C."/>
            <person name="Wang Y."/>
            <person name="Wang D."/>
            <person name="Huang X."/>
            <person name="Wang R."/>
            <person name="Lv J."/>
            <person name="Li Y."/>
            <person name="Zhang Z."/>
            <person name="Liu B."/>
            <person name="Lu W."/>
            <person name="Hui Y."/>
            <person name="Liang J."/>
            <person name="Zhou Z."/>
            <person name="Hou R."/>
            <person name="Li X."/>
            <person name="Liu Y."/>
            <person name="Li H."/>
            <person name="Ning X."/>
            <person name="Lin Y."/>
            <person name="Zhao L."/>
            <person name="Xing Q."/>
            <person name="Dou J."/>
            <person name="Li Y."/>
            <person name="Mao J."/>
            <person name="Guo H."/>
            <person name="Dou H."/>
            <person name="Li T."/>
            <person name="Mu C."/>
            <person name="Jiang W."/>
            <person name="Fu Q."/>
            <person name="Fu X."/>
            <person name="Miao Y."/>
            <person name="Liu J."/>
            <person name="Yu Q."/>
            <person name="Li R."/>
            <person name="Liao H."/>
            <person name="Li X."/>
            <person name="Kong Y."/>
            <person name="Jiang Z."/>
            <person name="Chourrout D."/>
            <person name="Li R."/>
            <person name="Bao Z."/>
        </authorList>
    </citation>
    <scope>NUCLEOTIDE SEQUENCE [LARGE SCALE GENOMIC DNA]</scope>
    <source>
        <strain evidence="11 12">PY_sf001</strain>
    </source>
</reference>
<dbReference type="Proteomes" id="UP000242188">
    <property type="component" value="Unassembled WGS sequence"/>
</dbReference>
<evidence type="ECO:0000256" key="9">
    <source>
        <dbReference type="SAM" id="Phobius"/>
    </source>
</evidence>
<keyword evidence="4" id="KW-0297">G-protein coupled receptor</keyword>
<dbReference type="OrthoDB" id="5975336at2759"/>
<feature type="transmembrane region" description="Helical" evidence="9">
    <location>
        <begin position="206"/>
        <end position="227"/>
    </location>
</feature>
<dbReference type="AlphaFoldDB" id="A0A210PP92"/>
<dbReference type="EMBL" id="NEDP02005569">
    <property type="protein sequence ID" value="OWF38301.1"/>
    <property type="molecule type" value="Genomic_DNA"/>
</dbReference>
<evidence type="ECO:0000256" key="5">
    <source>
        <dbReference type="ARBA" id="ARBA00023136"/>
    </source>
</evidence>